<evidence type="ECO:0000256" key="7">
    <source>
        <dbReference type="SAM" id="MobiDB-lite"/>
    </source>
</evidence>
<evidence type="ECO:0000256" key="5">
    <source>
        <dbReference type="ARBA" id="ARBA00023163"/>
    </source>
</evidence>
<keyword evidence="3" id="KW-0805">Transcription regulation</keyword>
<evidence type="ECO:0000256" key="4">
    <source>
        <dbReference type="ARBA" id="ARBA00023125"/>
    </source>
</evidence>
<gene>
    <name evidence="9" type="ORF">QBC33DRAFT_502249</name>
</gene>
<dbReference type="PANTHER" id="PTHR31313">
    <property type="entry name" value="TY1 ENHANCER ACTIVATOR"/>
    <property type="match status" value="1"/>
</dbReference>
<evidence type="ECO:0000313" key="10">
    <source>
        <dbReference type="Proteomes" id="UP001244011"/>
    </source>
</evidence>
<accession>A0AAJ0BPH6</accession>
<dbReference type="InterPro" id="IPR007219">
    <property type="entry name" value="XnlR_reg_dom"/>
</dbReference>
<feature type="region of interest" description="Disordered" evidence="7">
    <location>
        <begin position="51"/>
        <end position="80"/>
    </location>
</feature>
<keyword evidence="10" id="KW-1185">Reference proteome</keyword>
<evidence type="ECO:0000259" key="8">
    <source>
        <dbReference type="Pfam" id="PF04082"/>
    </source>
</evidence>
<dbReference type="EMBL" id="MU839050">
    <property type="protein sequence ID" value="KAK1761800.1"/>
    <property type="molecule type" value="Genomic_DNA"/>
</dbReference>
<dbReference type="AlphaFoldDB" id="A0AAJ0BPH6"/>
<keyword evidence="5" id="KW-0804">Transcription</keyword>
<dbReference type="RefSeq" id="XP_060278013.1">
    <property type="nucleotide sequence ID" value="XM_060425719.1"/>
</dbReference>
<dbReference type="Pfam" id="PF04082">
    <property type="entry name" value="Fungal_trans"/>
    <property type="match status" value="1"/>
</dbReference>
<feature type="domain" description="Xylanolytic transcriptional activator regulatory" evidence="8">
    <location>
        <begin position="178"/>
        <end position="367"/>
    </location>
</feature>
<dbReference type="GeneID" id="85308906"/>
<dbReference type="InterPro" id="IPR051615">
    <property type="entry name" value="Transcr_Regulatory_Elem"/>
</dbReference>
<protein>
    <submittedName>
        <fullName evidence="9">Fungal-specific transcription factor domain-containing protein</fullName>
    </submittedName>
</protein>
<evidence type="ECO:0000256" key="1">
    <source>
        <dbReference type="ARBA" id="ARBA00022723"/>
    </source>
</evidence>
<feature type="compositionally biased region" description="Basic and acidic residues" evidence="7">
    <location>
        <begin position="51"/>
        <end position="69"/>
    </location>
</feature>
<dbReference type="GO" id="GO:0003677">
    <property type="term" value="F:DNA binding"/>
    <property type="evidence" value="ECO:0007669"/>
    <property type="project" value="UniProtKB-KW"/>
</dbReference>
<dbReference type="Proteomes" id="UP001244011">
    <property type="component" value="Unassembled WGS sequence"/>
</dbReference>
<dbReference type="GO" id="GO:0006351">
    <property type="term" value="P:DNA-templated transcription"/>
    <property type="evidence" value="ECO:0007669"/>
    <property type="project" value="InterPro"/>
</dbReference>
<sequence>MDYWVQIAECPGYLDSVGSELQGGGAVGVDSDTAAVTLDDGYDRQLVFVGDKDAPSPKRQCRPEDRRSNSDTSSQALPSFGIGSAGYRAPSTDHAAQHDVLEKELTAQLANRLGQLQFAEDGQLRYYGATSNLHMINHGLLSLFEPSIRTIRSCGDQVLRSNGLYWAGDLVYEEHLTNLYFAWHSPLLNEVSKEVYLREKRVYEAGHDTPYYSPTLDNAILAVGAAYSSRQHPGNQDDAAEFFGSRAKALLDIEIDSPTVATVQALLVLSGHEAARARDSRGWIYAGMAVQVVTDLGLHLSLEHDRMESNSTDGDGDIAQLRKDMYWATHTATTLWSSYSGRPFPMSGTQHSTPGPTRHKWEYYTDCTEQPTLPPDLDLGAANVVPMYMTQLAIKMGKTANILYNGLPELSADGHMFHAAMATELQRWKDALPASLHVDTSQDWRAGNNSDKKLYLPMVLQLHMQYHEALILLNRPFISQVGSSSPTSSISAPSSLHSVAAAQCTASASAITRLLVLYRRQWGLQQINIQAVHVVMTAGIQHAHDCCVLAGSAARAARDGLHICLQALGDMGQTFQSGNRGLQVVSSLSRDWQNLTLAARKRGRGF</sequence>
<keyword evidence="6" id="KW-0539">Nucleus</keyword>
<reference evidence="9" key="1">
    <citation type="submission" date="2023-06" db="EMBL/GenBank/DDBJ databases">
        <title>Genome-scale phylogeny and comparative genomics of the fungal order Sordariales.</title>
        <authorList>
            <consortium name="Lawrence Berkeley National Laboratory"/>
            <person name="Hensen N."/>
            <person name="Bonometti L."/>
            <person name="Westerberg I."/>
            <person name="Brannstrom I.O."/>
            <person name="Guillou S."/>
            <person name="Cros-Aarteil S."/>
            <person name="Calhoun S."/>
            <person name="Haridas S."/>
            <person name="Kuo A."/>
            <person name="Mondo S."/>
            <person name="Pangilinan J."/>
            <person name="Riley R."/>
            <person name="Labutti K."/>
            <person name="Andreopoulos B."/>
            <person name="Lipzen A."/>
            <person name="Chen C."/>
            <person name="Yanf M."/>
            <person name="Daum C."/>
            <person name="Ng V."/>
            <person name="Clum A."/>
            <person name="Steindorff A."/>
            <person name="Ohm R."/>
            <person name="Martin F."/>
            <person name="Silar P."/>
            <person name="Natvig D."/>
            <person name="Lalanne C."/>
            <person name="Gautier V."/>
            <person name="Ament-Velasquez S.L."/>
            <person name="Kruys A."/>
            <person name="Hutchinson M.I."/>
            <person name="Powell A.J."/>
            <person name="Barry K."/>
            <person name="Miller A.N."/>
            <person name="Grigoriev I.V."/>
            <person name="Debuchy R."/>
            <person name="Gladieux P."/>
            <person name="Thoren M.H."/>
            <person name="Johannesson H."/>
        </authorList>
    </citation>
    <scope>NUCLEOTIDE SEQUENCE</scope>
    <source>
        <strain evidence="9">8032-3</strain>
    </source>
</reference>
<keyword evidence="1" id="KW-0479">Metal-binding</keyword>
<dbReference type="GO" id="GO:0008270">
    <property type="term" value="F:zinc ion binding"/>
    <property type="evidence" value="ECO:0007669"/>
    <property type="project" value="InterPro"/>
</dbReference>
<dbReference type="PANTHER" id="PTHR31313:SF77">
    <property type="entry name" value="ZN(II)2CYS6 TRANSCRIPTION FACTOR (EUROFUNG)"/>
    <property type="match status" value="1"/>
</dbReference>
<evidence type="ECO:0000256" key="6">
    <source>
        <dbReference type="ARBA" id="ARBA00023242"/>
    </source>
</evidence>
<proteinExistence type="predicted"/>
<evidence type="ECO:0000313" key="9">
    <source>
        <dbReference type="EMBL" id="KAK1761800.1"/>
    </source>
</evidence>
<comment type="caution">
    <text evidence="9">The sequence shown here is derived from an EMBL/GenBank/DDBJ whole genome shotgun (WGS) entry which is preliminary data.</text>
</comment>
<evidence type="ECO:0000256" key="3">
    <source>
        <dbReference type="ARBA" id="ARBA00023015"/>
    </source>
</evidence>
<name>A0AAJ0BPH6_9PEZI</name>
<keyword evidence="2" id="KW-0862">Zinc</keyword>
<dbReference type="CDD" id="cd12148">
    <property type="entry name" value="fungal_TF_MHR"/>
    <property type="match status" value="1"/>
</dbReference>
<evidence type="ECO:0000256" key="2">
    <source>
        <dbReference type="ARBA" id="ARBA00022833"/>
    </source>
</evidence>
<keyword evidence="4" id="KW-0238">DNA-binding</keyword>
<organism evidence="9 10">
    <name type="scientific">Phialemonium atrogriseum</name>
    <dbReference type="NCBI Taxonomy" id="1093897"/>
    <lineage>
        <taxon>Eukaryota</taxon>
        <taxon>Fungi</taxon>
        <taxon>Dikarya</taxon>
        <taxon>Ascomycota</taxon>
        <taxon>Pezizomycotina</taxon>
        <taxon>Sordariomycetes</taxon>
        <taxon>Sordariomycetidae</taxon>
        <taxon>Cephalothecales</taxon>
        <taxon>Cephalothecaceae</taxon>
        <taxon>Phialemonium</taxon>
    </lineage>
</organism>